<evidence type="ECO:0000313" key="6">
    <source>
        <dbReference type="EMBL" id="EFX73216.1"/>
    </source>
</evidence>
<sequence>MKFFLISFLLLVISLAVAAETQLAKQRSSSTDSSDNPLTNRNFAAILKAEMALRSLPPSCKPCLKRSSMAANGTLRPTINNSSNGKRQCSFYINAPANQLIQMTCSVVSLKSSGAELAIYGGAEINVNLPVVDRIYTSRSNSMFLFSRVDNTDWFDCKWTTIPVPKTTEYQLCRDGVSTAPNGTIQRSAHDTSTEPRMCTFAITVPSDQRIQLMCSNISLISPGSYLQLVGVCDLDEDPPIENEIYLSNGTSIQLYSQFSNGDWFDCKWTSFSTSTTSAAPITTSATSFSTLVALEKTSKTPSTTSAAISTTKGTTSAGQTTSTATTKPTIRSIQLPANPTCATFDPGVVQSLNFPADYVGSSDCIADIGVSPGRGIQLTFTHFNLALGDYVSVSDAQGNILMRSTFGNQIKTSVLNTSTSQMIINLKGYSRNKSGPYNLQATFTAV</sequence>
<keyword evidence="4" id="KW-0732">Signal</keyword>
<dbReference type="PROSITE" id="PS01180">
    <property type="entry name" value="CUB"/>
    <property type="match status" value="1"/>
</dbReference>
<dbReference type="Pfam" id="PF00431">
    <property type="entry name" value="CUB"/>
    <property type="match status" value="1"/>
</dbReference>
<feature type="chain" id="PRO_5003238026" description="CUB domain-containing protein" evidence="4">
    <location>
        <begin position="19"/>
        <end position="447"/>
    </location>
</feature>
<dbReference type="AlphaFoldDB" id="E9H4X2"/>
<dbReference type="Gene3D" id="2.60.120.290">
    <property type="entry name" value="Spermadhesin, CUB domain"/>
    <property type="match status" value="1"/>
</dbReference>
<dbReference type="SMART" id="SM00042">
    <property type="entry name" value="CUB"/>
    <property type="match status" value="1"/>
</dbReference>
<proteinExistence type="predicted"/>
<protein>
    <recommendedName>
        <fullName evidence="5">CUB domain-containing protein</fullName>
    </recommendedName>
</protein>
<name>E9H4X2_DAPPU</name>
<dbReference type="PhylomeDB" id="E9H4X2"/>
<reference evidence="6 7" key="1">
    <citation type="journal article" date="2011" name="Science">
        <title>The ecoresponsive genome of Daphnia pulex.</title>
        <authorList>
            <person name="Colbourne J.K."/>
            <person name="Pfrender M.E."/>
            <person name="Gilbert D."/>
            <person name="Thomas W.K."/>
            <person name="Tucker A."/>
            <person name="Oakley T.H."/>
            <person name="Tokishita S."/>
            <person name="Aerts A."/>
            <person name="Arnold G.J."/>
            <person name="Basu M.K."/>
            <person name="Bauer D.J."/>
            <person name="Caceres C.E."/>
            <person name="Carmel L."/>
            <person name="Casola C."/>
            <person name="Choi J.H."/>
            <person name="Detter J.C."/>
            <person name="Dong Q."/>
            <person name="Dusheyko S."/>
            <person name="Eads B.D."/>
            <person name="Frohlich T."/>
            <person name="Geiler-Samerotte K.A."/>
            <person name="Gerlach D."/>
            <person name="Hatcher P."/>
            <person name="Jogdeo S."/>
            <person name="Krijgsveld J."/>
            <person name="Kriventseva E.V."/>
            <person name="Kultz D."/>
            <person name="Laforsch C."/>
            <person name="Lindquist E."/>
            <person name="Lopez J."/>
            <person name="Manak J.R."/>
            <person name="Muller J."/>
            <person name="Pangilinan J."/>
            <person name="Patwardhan R.P."/>
            <person name="Pitluck S."/>
            <person name="Pritham E.J."/>
            <person name="Rechtsteiner A."/>
            <person name="Rho M."/>
            <person name="Rogozin I.B."/>
            <person name="Sakarya O."/>
            <person name="Salamov A."/>
            <person name="Schaack S."/>
            <person name="Shapiro H."/>
            <person name="Shiga Y."/>
            <person name="Skalitzky C."/>
            <person name="Smith Z."/>
            <person name="Souvorov A."/>
            <person name="Sung W."/>
            <person name="Tang Z."/>
            <person name="Tsuchiya D."/>
            <person name="Tu H."/>
            <person name="Vos H."/>
            <person name="Wang M."/>
            <person name="Wolf Y.I."/>
            <person name="Yamagata H."/>
            <person name="Yamada T."/>
            <person name="Ye Y."/>
            <person name="Shaw J.R."/>
            <person name="Andrews J."/>
            <person name="Crease T.J."/>
            <person name="Tang H."/>
            <person name="Lucas S.M."/>
            <person name="Robertson H.M."/>
            <person name="Bork P."/>
            <person name="Koonin E.V."/>
            <person name="Zdobnov E.M."/>
            <person name="Grigoriev I.V."/>
            <person name="Lynch M."/>
            <person name="Boore J.L."/>
        </authorList>
    </citation>
    <scope>NUCLEOTIDE SEQUENCE [LARGE SCALE GENOMIC DNA]</scope>
</reference>
<dbReference type="OrthoDB" id="6341037at2759"/>
<dbReference type="PANTHER" id="PTHR35193:SF5">
    <property type="entry name" value="FLOCCULATION PROTEIN FLO11"/>
    <property type="match status" value="1"/>
</dbReference>
<dbReference type="PANTHER" id="PTHR35193">
    <property type="entry name" value="MUCIN 13A, CELL SURFACE-ASSOCIATED-RELATED"/>
    <property type="match status" value="1"/>
</dbReference>
<dbReference type="HOGENOM" id="CLU_612905_0_0_1"/>
<comment type="caution">
    <text evidence="2">Lacks conserved residue(s) required for the propagation of feature annotation.</text>
</comment>
<dbReference type="InParanoid" id="E9H4X2"/>
<accession>E9H4X2</accession>
<dbReference type="KEGG" id="dpx:DAPPUDRAFT_110011"/>
<feature type="signal peptide" evidence="4">
    <location>
        <begin position="1"/>
        <end position="18"/>
    </location>
</feature>
<organism evidence="6 7">
    <name type="scientific">Daphnia pulex</name>
    <name type="common">Water flea</name>
    <dbReference type="NCBI Taxonomy" id="6669"/>
    <lineage>
        <taxon>Eukaryota</taxon>
        <taxon>Metazoa</taxon>
        <taxon>Ecdysozoa</taxon>
        <taxon>Arthropoda</taxon>
        <taxon>Crustacea</taxon>
        <taxon>Branchiopoda</taxon>
        <taxon>Diplostraca</taxon>
        <taxon>Cladocera</taxon>
        <taxon>Anomopoda</taxon>
        <taxon>Daphniidae</taxon>
        <taxon>Daphnia</taxon>
    </lineage>
</organism>
<dbReference type="EMBL" id="GL732592">
    <property type="protein sequence ID" value="EFX73216.1"/>
    <property type="molecule type" value="Genomic_DNA"/>
</dbReference>
<dbReference type="SUPFAM" id="SSF49854">
    <property type="entry name" value="Spermadhesin, CUB domain"/>
    <property type="match status" value="2"/>
</dbReference>
<evidence type="ECO:0000256" key="3">
    <source>
        <dbReference type="SAM" id="MobiDB-lite"/>
    </source>
</evidence>
<evidence type="ECO:0000259" key="5">
    <source>
        <dbReference type="PROSITE" id="PS01180"/>
    </source>
</evidence>
<dbReference type="InterPro" id="IPR035914">
    <property type="entry name" value="Sperma_CUB_dom_sf"/>
</dbReference>
<gene>
    <name evidence="6" type="ORF">DAPPUDRAFT_110011</name>
</gene>
<evidence type="ECO:0000256" key="1">
    <source>
        <dbReference type="ARBA" id="ARBA00023157"/>
    </source>
</evidence>
<dbReference type="CDD" id="cd00041">
    <property type="entry name" value="CUB"/>
    <property type="match status" value="1"/>
</dbReference>
<dbReference type="Proteomes" id="UP000000305">
    <property type="component" value="Unassembled WGS sequence"/>
</dbReference>
<keyword evidence="1" id="KW-1015">Disulfide bond</keyword>
<keyword evidence="7" id="KW-1185">Reference proteome</keyword>
<dbReference type="InterPro" id="IPR000859">
    <property type="entry name" value="CUB_dom"/>
</dbReference>
<feature type="domain" description="CUB" evidence="5">
    <location>
        <begin position="338"/>
        <end position="447"/>
    </location>
</feature>
<evidence type="ECO:0000313" key="7">
    <source>
        <dbReference type="Proteomes" id="UP000000305"/>
    </source>
</evidence>
<dbReference type="STRING" id="6669.E9H4X2"/>
<evidence type="ECO:0000256" key="2">
    <source>
        <dbReference type="PROSITE-ProRule" id="PRU00059"/>
    </source>
</evidence>
<evidence type="ECO:0000256" key="4">
    <source>
        <dbReference type="SAM" id="SignalP"/>
    </source>
</evidence>
<feature type="region of interest" description="Disordered" evidence="3">
    <location>
        <begin position="304"/>
        <end position="329"/>
    </location>
</feature>